<dbReference type="EC" id="1.14.19.-" evidence="12"/>
<organism evidence="12 13">
    <name type="scientific">Mycobacteroides abscessus</name>
    <dbReference type="NCBI Taxonomy" id="36809"/>
    <lineage>
        <taxon>Bacteria</taxon>
        <taxon>Bacillati</taxon>
        <taxon>Actinomycetota</taxon>
        <taxon>Actinomycetes</taxon>
        <taxon>Mycobacteriales</taxon>
        <taxon>Mycobacteriaceae</taxon>
        <taxon>Mycobacteroides</taxon>
    </lineage>
</organism>
<dbReference type="PANTHER" id="PTHR31155:SF9">
    <property type="entry name" value="STEAROYL-[ACYL-CARRIER-PROTEIN] 9-DESATURASE 7, CHLOROPLASTIC"/>
    <property type="match status" value="1"/>
</dbReference>
<keyword evidence="4" id="KW-0444">Lipid biosynthesis</keyword>
<gene>
    <name evidence="12" type="primary">desA2</name>
    <name evidence="12" type="ORF">ERS075579_03004</name>
</gene>
<evidence type="ECO:0000256" key="5">
    <source>
        <dbReference type="ARBA" id="ARBA00022723"/>
    </source>
</evidence>
<evidence type="ECO:0000256" key="2">
    <source>
        <dbReference type="ARBA" id="ARBA00008749"/>
    </source>
</evidence>
<sequence length="268" mass="30312">MAQKPVPNALTLELTDVVAENIDRHRDTAELWYAHEHVPYDEGENFAFLGGRDWEPSDVKLPKAVVDAVQILLITKDNLAGYHREMVEHFSLEIIPWADFIGRWTAEENLHAIALREYLVVTRNADPNADEDTRLAHVMKGYRADSFSQIETLVFNAFFEQMHAVFVQNLAAQTEDAVLKGLLANIEKDERRHEQMYSNIVLECLRLHPEDTIAAIKARAAELKVIGADIDGYEDKVATVAEAGIIDGTTVQHVVRELTDKWGVTDRL</sequence>
<dbReference type="PANTHER" id="PTHR31155">
    <property type="entry name" value="ACYL- ACYL-CARRIER-PROTEIN DESATURASE-RELATED"/>
    <property type="match status" value="1"/>
</dbReference>
<feature type="binding site" evidence="11">
    <location>
        <position position="108"/>
    </location>
    <ligand>
        <name>Fe cation</name>
        <dbReference type="ChEBI" id="CHEBI:24875"/>
        <label>2</label>
    </ligand>
</feature>
<feature type="binding site" evidence="11">
    <location>
        <position position="190"/>
    </location>
    <ligand>
        <name>Fe cation</name>
        <dbReference type="ChEBI" id="CHEBI:24875"/>
        <label>1</label>
    </ligand>
</feature>
<dbReference type="PIRSF" id="PIRSF000346">
    <property type="entry name" value="Dlt9_acylACP_des"/>
    <property type="match status" value="1"/>
</dbReference>
<keyword evidence="5 11" id="KW-0479">Metal-binding</keyword>
<keyword evidence="7 12" id="KW-0560">Oxidoreductase</keyword>
<evidence type="ECO:0000256" key="4">
    <source>
        <dbReference type="ARBA" id="ARBA00022516"/>
    </source>
</evidence>
<evidence type="ECO:0000256" key="11">
    <source>
        <dbReference type="PIRSR" id="PIRSR000346-1"/>
    </source>
</evidence>
<dbReference type="GO" id="GO:0006633">
    <property type="term" value="P:fatty acid biosynthetic process"/>
    <property type="evidence" value="ECO:0007669"/>
    <property type="project" value="UniProtKB-KW"/>
</dbReference>
<dbReference type="AlphaFoldDB" id="A0A0U0ZPY2"/>
<evidence type="ECO:0000256" key="3">
    <source>
        <dbReference type="ARBA" id="ARBA00011738"/>
    </source>
</evidence>
<comment type="subunit">
    <text evidence="3">Homodimer.</text>
</comment>
<comment type="cofactor">
    <cofactor evidence="1">
        <name>Fe(2+)</name>
        <dbReference type="ChEBI" id="CHEBI:29033"/>
    </cofactor>
</comment>
<keyword evidence="10" id="KW-0275">Fatty acid biosynthesis</keyword>
<dbReference type="GO" id="GO:0046872">
    <property type="term" value="F:metal ion binding"/>
    <property type="evidence" value="ECO:0007669"/>
    <property type="project" value="UniProtKB-KW"/>
</dbReference>
<comment type="cofactor">
    <cofactor evidence="11">
        <name>Fe cation</name>
        <dbReference type="ChEBI" id="CHEBI:24875"/>
    </cofactor>
    <text evidence="11">Binds 2 iron ions per subunit.</text>
</comment>
<dbReference type="EMBL" id="CSWP01000006">
    <property type="protein sequence ID" value="CPV58568.1"/>
    <property type="molecule type" value="Genomic_DNA"/>
</dbReference>
<dbReference type="Gene3D" id="1.10.620.20">
    <property type="entry name" value="Ribonucleotide Reductase, subunit A"/>
    <property type="match status" value="1"/>
</dbReference>
<evidence type="ECO:0000256" key="9">
    <source>
        <dbReference type="ARBA" id="ARBA00023098"/>
    </source>
</evidence>
<feature type="binding site" evidence="11">
    <location>
        <position position="190"/>
    </location>
    <ligand>
        <name>Fe cation</name>
        <dbReference type="ChEBI" id="CHEBI:24875"/>
        <label>2</label>
    </ligand>
</feature>
<dbReference type="RefSeq" id="WP_016893466.1">
    <property type="nucleotide sequence ID" value="NZ_CSWP01000006.1"/>
</dbReference>
<feature type="binding site" evidence="11">
    <location>
        <position position="160"/>
    </location>
    <ligand>
        <name>Fe cation</name>
        <dbReference type="ChEBI" id="CHEBI:24875"/>
        <label>2</label>
    </ligand>
</feature>
<feature type="binding site" evidence="11">
    <location>
        <position position="108"/>
    </location>
    <ligand>
        <name>Fe cation</name>
        <dbReference type="ChEBI" id="CHEBI:24875"/>
        <label>1</label>
    </ligand>
</feature>
<name>A0A0U0ZPY2_9MYCO</name>
<keyword evidence="6" id="KW-0276">Fatty acid metabolism</keyword>
<evidence type="ECO:0000256" key="8">
    <source>
        <dbReference type="ARBA" id="ARBA00023004"/>
    </source>
</evidence>
<feature type="binding site" evidence="11">
    <location>
        <position position="111"/>
    </location>
    <ligand>
        <name>Fe cation</name>
        <dbReference type="ChEBI" id="CHEBI:24875"/>
        <label>1</label>
    </ligand>
</feature>
<evidence type="ECO:0000256" key="10">
    <source>
        <dbReference type="ARBA" id="ARBA00023160"/>
    </source>
</evidence>
<feature type="binding site" evidence="11">
    <location>
        <position position="193"/>
    </location>
    <ligand>
        <name>Fe cation</name>
        <dbReference type="ChEBI" id="CHEBI:24875"/>
        <label>2</label>
    </ligand>
</feature>
<dbReference type="InterPro" id="IPR005067">
    <property type="entry name" value="Fatty_acid_desaturase-2"/>
</dbReference>
<dbReference type="Pfam" id="PF03405">
    <property type="entry name" value="FA_desaturase_2"/>
    <property type="match status" value="1"/>
</dbReference>
<protein>
    <submittedName>
        <fullName evidence="12">Possible acyl-[acyl-carrier protein] desaturase DesA2</fullName>
        <ecNumber evidence="12">1.14.19.-</ecNumber>
    </submittedName>
</protein>
<dbReference type="SUPFAM" id="SSF47240">
    <property type="entry name" value="Ferritin-like"/>
    <property type="match status" value="1"/>
</dbReference>
<dbReference type="GO" id="GO:0045300">
    <property type="term" value="F:stearoyl-[ACP] desaturase activity"/>
    <property type="evidence" value="ECO:0007669"/>
    <property type="project" value="InterPro"/>
</dbReference>
<dbReference type="Proteomes" id="UP000045782">
    <property type="component" value="Unassembled WGS sequence"/>
</dbReference>
<proteinExistence type="inferred from homology"/>
<accession>A0A0U0ZPY2</accession>
<comment type="similarity">
    <text evidence="2">Belongs to the fatty acid desaturase type 2 family.</text>
</comment>
<dbReference type="GO" id="GO:0005829">
    <property type="term" value="C:cytosol"/>
    <property type="evidence" value="ECO:0007669"/>
    <property type="project" value="TreeGrafter"/>
</dbReference>
<evidence type="ECO:0000256" key="7">
    <source>
        <dbReference type="ARBA" id="ARBA00023002"/>
    </source>
</evidence>
<keyword evidence="8 11" id="KW-0408">Iron</keyword>
<evidence type="ECO:0000313" key="12">
    <source>
        <dbReference type="EMBL" id="CPV58568.1"/>
    </source>
</evidence>
<evidence type="ECO:0000256" key="1">
    <source>
        <dbReference type="ARBA" id="ARBA00001954"/>
    </source>
</evidence>
<keyword evidence="9" id="KW-0443">Lipid metabolism</keyword>
<dbReference type="InterPro" id="IPR009078">
    <property type="entry name" value="Ferritin-like_SF"/>
</dbReference>
<evidence type="ECO:0000256" key="6">
    <source>
        <dbReference type="ARBA" id="ARBA00022832"/>
    </source>
</evidence>
<dbReference type="InterPro" id="IPR012348">
    <property type="entry name" value="RNR-like"/>
</dbReference>
<evidence type="ECO:0000313" key="13">
    <source>
        <dbReference type="Proteomes" id="UP000045782"/>
    </source>
</evidence>
<reference evidence="12 13" key="1">
    <citation type="submission" date="2015-03" db="EMBL/GenBank/DDBJ databases">
        <authorList>
            <person name="Murphy D."/>
        </authorList>
    </citation>
    <scope>NUCLEOTIDE SEQUENCE [LARGE SCALE GENOMIC DNA]</scope>
    <source>
        <strain evidence="12 13">PAP088</strain>
    </source>
</reference>